<sequence length="109" mass="12005">MITLIVCVNTAGRALPPHVIPKGKIVKSLQSFQVLNAPEATNLSSSESGWTKQGIAKLWFELTFLKNIGPQHPQVLILDGHDSHSFIELIDMAIQNRIEIVELPAHTSN</sequence>
<dbReference type="GeneID" id="136091030"/>
<gene>
    <name evidence="3" type="primary">LOC136091030</name>
</gene>
<dbReference type="RefSeq" id="XP_065674086.1">
    <property type="nucleotide sequence ID" value="XM_065818014.1"/>
</dbReference>
<dbReference type="Proteomes" id="UP001652625">
    <property type="component" value="Chromosome 14"/>
</dbReference>
<reference evidence="3" key="1">
    <citation type="submission" date="2025-08" db="UniProtKB">
        <authorList>
            <consortium name="RefSeq"/>
        </authorList>
    </citation>
    <scope>IDENTIFICATION</scope>
</reference>
<organism evidence="2 3">
    <name type="scientific">Hydra vulgaris</name>
    <name type="common">Hydra</name>
    <name type="synonym">Hydra attenuata</name>
    <dbReference type="NCBI Taxonomy" id="6087"/>
    <lineage>
        <taxon>Eukaryota</taxon>
        <taxon>Metazoa</taxon>
        <taxon>Cnidaria</taxon>
        <taxon>Hydrozoa</taxon>
        <taxon>Hydroidolina</taxon>
        <taxon>Anthoathecata</taxon>
        <taxon>Aplanulata</taxon>
        <taxon>Hydridae</taxon>
        <taxon>Hydra</taxon>
    </lineage>
</organism>
<protein>
    <submittedName>
        <fullName evidence="3">Uncharacterized protein LOC136091030</fullName>
    </submittedName>
</protein>
<proteinExistence type="predicted"/>
<accession>A0ABM4DHW2</accession>
<dbReference type="InterPro" id="IPR004875">
    <property type="entry name" value="DDE_SF_endonuclease_dom"/>
</dbReference>
<evidence type="ECO:0000313" key="3">
    <source>
        <dbReference type="RefSeq" id="XP_065674086.1"/>
    </source>
</evidence>
<evidence type="ECO:0000313" key="2">
    <source>
        <dbReference type="Proteomes" id="UP001652625"/>
    </source>
</evidence>
<dbReference type="Pfam" id="PF03184">
    <property type="entry name" value="DDE_1"/>
    <property type="match status" value="1"/>
</dbReference>
<evidence type="ECO:0000259" key="1">
    <source>
        <dbReference type="Pfam" id="PF03184"/>
    </source>
</evidence>
<keyword evidence="2" id="KW-1185">Reference proteome</keyword>
<name>A0ABM4DHW2_HYDVU</name>
<feature type="domain" description="DDE-1" evidence="1">
    <location>
        <begin position="2"/>
        <end position="108"/>
    </location>
</feature>